<feature type="transmembrane region" description="Helical" evidence="1">
    <location>
        <begin position="128"/>
        <end position="151"/>
    </location>
</feature>
<name>A0A1A6DSH1_9BURK</name>
<evidence type="ECO:0008006" key="4">
    <source>
        <dbReference type="Google" id="ProtNLM"/>
    </source>
</evidence>
<dbReference type="RefSeq" id="WP_068610150.1">
    <property type="nucleotide sequence ID" value="NZ_LZDH01000065.1"/>
</dbReference>
<keyword evidence="1" id="KW-0472">Membrane</keyword>
<gene>
    <name evidence="2" type="ORF">A9O67_08525</name>
</gene>
<keyword evidence="1" id="KW-0812">Transmembrane</keyword>
<feature type="transmembrane region" description="Helical" evidence="1">
    <location>
        <begin position="60"/>
        <end position="79"/>
    </location>
</feature>
<organism evidence="2 3">
    <name type="scientific">Tepidimonas fonticaldi</name>
    <dbReference type="NCBI Taxonomy" id="1101373"/>
    <lineage>
        <taxon>Bacteria</taxon>
        <taxon>Pseudomonadati</taxon>
        <taxon>Pseudomonadota</taxon>
        <taxon>Betaproteobacteria</taxon>
        <taxon>Burkholderiales</taxon>
        <taxon>Tepidimonas</taxon>
    </lineage>
</organism>
<accession>A0A1A6DSH1</accession>
<dbReference type="Proteomes" id="UP000091969">
    <property type="component" value="Unassembled WGS sequence"/>
</dbReference>
<feature type="transmembrane region" description="Helical" evidence="1">
    <location>
        <begin position="35"/>
        <end position="54"/>
    </location>
</feature>
<keyword evidence="1" id="KW-1133">Transmembrane helix</keyword>
<feature type="transmembrane region" description="Helical" evidence="1">
    <location>
        <begin position="6"/>
        <end position="23"/>
    </location>
</feature>
<dbReference type="STRING" id="1101373.A9O67_08525"/>
<evidence type="ECO:0000256" key="1">
    <source>
        <dbReference type="SAM" id="Phobius"/>
    </source>
</evidence>
<dbReference type="AlphaFoldDB" id="A0A1A6DSH1"/>
<evidence type="ECO:0000313" key="3">
    <source>
        <dbReference type="Proteomes" id="UP000091969"/>
    </source>
</evidence>
<reference evidence="2 3" key="1">
    <citation type="submission" date="2016-06" db="EMBL/GenBank/DDBJ databases">
        <title>Genome sequence of Tepidimonas fonticaldi PL17.</title>
        <authorList>
            <person name="Pinnaka A.K."/>
        </authorList>
    </citation>
    <scope>NUCLEOTIDE SEQUENCE [LARGE SCALE GENOMIC DNA]</scope>
    <source>
        <strain evidence="2 3">PL17</strain>
    </source>
</reference>
<dbReference type="InterPro" id="IPR046730">
    <property type="entry name" value="DUF6622"/>
</dbReference>
<dbReference type="Pfam" id="PF20327">
    <property type="entry name" value="DUF6622"/>
    <property type="match status" value="1"/>
</dbReference>
<dbReference type="EMBL" id="LZDH01000065">
    <property type="protein sequence ID" value="OBS29867.1"/>
    <property type="molecule type" value="Genomic_DNA"/>
</dbReference>
<evidence type="ECO:0000313" key="2">
    <source>
        <dbReference type="EMBL" id="OBS29867.1"/>
    </source>
</evidence>
<dbReference type="OrthoDB" id="3034721at2"/>
<sequence length="173" mass="18533">MGWQILTHTPAWVFAVLGLLIWLGLRQMLTHELSLMRVTALAMAMTGLSLQGVLSAFGPSAVAVLLWLGSAVVLFVWFVRQPASSPIRYDAARRRLVMPGSVVPMLLMMGVFCAKFAVAAALSVQPALALDAVFVPLVSALYGGFSGVFAARATRLWRLALAADRAGPHSGWV</sequence>
<comment type="caution">
    <text evidence="2">The sequence shown here is derived from an EMBL/GenBank/DDBJ whole genome shotgun (WGS) entry which is preliminary data.</text>
</comment>
<protein>
    <recommendedName>
        <fullName evidence="4">Transmembrane protein</fullName>
    </recommendedName>
</protein>
<keyword evidence="3" id="KW-1185">Reference proteome</keyword>
<proteinExistence type="predicted"/>
<feature type="transmembrane region" description="Helical" evidence="1">
    <location>
        <begin position="100"/>
        <end position="122"/>
    </location>
</feature>